<gene>
    <name evidence="1" type="ORF">RTCCBAU85039_6550</name>
    <name evidence="2" type="ORF">SAMN05216228_106418</name>
</gene>
<reference evidence="2 4" key="1">
    <citation type="submission" date="2016-10" db="EMBL/GenBank/DDBJ databases">
        <authorList>
            <person name="Varghese N."/>
            <person name="Submissions S."/>
        </authorList>
    </citation>
    <scope>NUCLEOTIDE SEQUENCE [LARGE SCALE GENOMIC DNA]</scope>
    <source>
        <strain evidence="2 4">CGMCC 1.7071</strain>
    </source>
</reference>
<dbReference type="STRING" id="501024.RTCCBAU85039_6550"/>
<evidence type="ECO:0000313" key="4">
    <source>
        <dbReference type="Proteomes" id="UP000198939"/>
    </source>
</evidence>
<keyword evidence="4" id="KW-1185">Reference proteome</keyword>
<organism evidence="1 3">
    <name type="scientific">Rhizobium tibeticum</name>
    <dbReference type="NCBI Taxonomy" id="501024"/>
    <lineage>
        <taxon>Bacteria</taxon>
        <taxon>Pseudomonadati</taxon>
        <taxon>Pseudomonadota</taxon>
        <taxon>Alphaproteobacteria</taxon>
        <taxon>Hyphomicrobiales</taxon>
        <taxon>Rhizobiaceae</taxon>
        <taxon>Rhizobium/Agrobacterium group</taxon>
        <taxon>Rhizobium</taxon>
    </lineage>
</organism>
<evidence type="ECO:0000313" key="1">
    <source>
        <dbReference type="EMBL" id="SEI21103.1"/>
    </source>
</evidence>
<evidence type="ECO:0000313" key="2">
    <source>
        <dbReference type="EMBL" id="SEP26909.1"/>
    </source>
</evidence>
<protein>
    <submittedName>
        <fullName evidence="2">IstB-like ATP binding N-terminal</fullName>
    </submittedName>
</protein>
<evidence type="ECO:0000313" key="3">
    <source>
        <dbReference type="Proteomes" id="UP000183063"/>
    </source>
</evidence>
<dbReference type="Proteomes" id="UP000183063">
    <property type="component" value="Unassembled WGS sequence"/>
</dbReference>
<dbReference type="EMBL" id="FNXB01000079">
    <property type="protein sequence ID" value="SEI21103.1"/>
    <property type="molecule type" value="Genomic_DNA"/>
</dbReference>
<reference evidence="1" key="3">
    <citation type="submission" date="2016-10" db="EMBL/GenBank/DDBJ databases">
        <authorList>
            <person name="de Groot N.N."/>
        </authorList>
    </citation>
    <scope>NUCLEOTIDE SEQUENCE [LARGE SCALE GENOMIC DNA]</scope>
    <source>
        <strain evidence="1">CCBAU85039</strain>
    </source>
</reference>
<reference evidence="3" key="2">
    <citation type="submission" date="2016-10" db="EMBL/GenBank/DDBJ databases">
        <authorList>
            <person name="Wibberg D."/>
        </authorList>
    </citation>
    <scope>NUCLEOTIDE SEQUENCE [LARGE SCALE GENOMIC DNA]</scope>
</reference>
<accession>A0A1H8WH16</accession>
<name>A0A1H8WH16_9HYPH</name>
<dbReference type="EMBL" id="FOCV01000064">
    <property type="protein sequence ID" value="SEP26909.1"/>
    <property type="molecule type" value="Genomic_DNA"/>
</dbReference>
<dbReference type="AlphaFoldDB" id="A0A1H8WH16"/>
<proteinExistence type="predicted"/>
<dbReference type="Proteomes" id="UP000198939">
    <property type="component" value="Unassembled WGS sequence"/>
</dbReference>
<sequence>MLTHPTFDQMHALGLSGIAAAYRELANQPEGSDLNRDEWLGLMLDREMAVRGDKRLTNRLAIANCASPMLASRTSTSPPIAALAADSFSPWPKANGSKPMST</sequence>